<organism evidence="1 2">
    <name type="scientific">Pyrolobus fumarii (strain DSM 11204 / 1A)</name>
    <dbReference type="NCBI Taxonomy" id="694429"/>
    <lineage>
        <taxon>Archaea</taxon>
        <taxon>Thermoproteota</taxon>
        <taxon>Thermoprotei</taxon>
        <taxon>Desulfurococcales</taxon>
        <taxon>Pyrodictiaceae</taxon>
        <taxon>Pyrolobus</taxon>
    </lineage>
</organism>
<proteinExistence type="predicted"/>
<evidence type="ECO:0000313" key="2">
    <source>
        <dbReference type="Proteomes" id="UP000001037"/>
    </source>
</evidence>
<evidence type="ECO:0000313" key="1">
    <source>
        <dbReference type="EMBL" id="AEM39624.1"/>
    </source>
</evidence>
<dbReference type="EMBL" id="CP002838">
    <property type="protein sequence ID" value="AEM39624.1"/>
    <property type="molecule type" value="Genomic_DNA"/>
</dbReference>
<reference evidence="1 2" key="1">
    <citation type="journal article" date="2011" name="Stand. Genomic Sci.">
        <title>Complete genome sequence of the hyperthermophilic chemolithoautotroph Pyrolobus fumarii type strain (1A).</title>
        <authorList>
            <person name="Anderson I."/>
            <person name="Goker M."/>
            <person name="Nolan M."/>
            <person name="Lucas S."/>
            <person name="Hammon N."/>
            <person name="Deshpande S."/>
            <person name="Cheng J.F."/>
            <person name="Tapia R."/>
            <person name="Han C."/>
            <person name="Goodwin L."/>
            <person name="Pitluck S."/>
            <person name="Huntemann M."/>
            <person name="Liolios K."/>
            <person name="Ivanova N."/>
            <person name="Pagani I."/>
            <person name="Mavromatis K."/>
            <person name="Ovchinikova G."/>
            <person name="Pati A."/>
            <person name="Chen A."/>
            <person name="Palaniappan K."/>
            <person name="Land M."/>
            <person name="Hauser L."/>
            <person name="Brambilla E.M."/>
            <person name="Huber H."/>
            <person name="Yasawong M."/>
            <person name="Rohde M."/>
            <person name="Spring S."/>
            <person name="Abt B."/>
            <person name="Sikorski J."/>
            <person name="Wirth R."/>
            <person name="Detter J.C."/>
            <person name="Woyke T."/>
            <person name="Bristow J."/>
            <person name="Eisen J.A."/>
            <person name="Markowitz V."/>
            <person name="Hugenholtz P."/>
            <person name="Kyrpides N.C."/>
            <person name="Klenk H.P."/>
            <person name="Lapidus A."/>
        </authorList>
    </citation>
    <scope>NUCLEOTIDE SEQUENCE [LARGE SCALE GENOMIC DNA]</scope>
    <source>
        <strain evidence="2">DSM 11204 / 1A</strain>
    </source>
</reference>
<dbReference type="RefSeq" id="WP_014027301.1">
    <property type="nucleotide sequence ID" value="NC_015931.1"/>
</dbReference>
<dbReference type="HOGENOM" id="CLU_170079_0_0_2"/>
<dbReference type="GeneID" id="11138959"/>
<gene>
    <name evidence="1" type="ordered locus">Pyrfu_1770</name>
</gene>
<dbReference type="InParanoid" id="G0ECQ4"/>
<dbReference type="eggNOG" id="arCOG05956">
    <property type="taxonomic scope" value="Archaea"/>
</dbReference>
<keyword evidence="2" id="KW-1185">Reference proteome</keyword>
<protein>
    <submittedName>
        <fullName evidence="1">Uncharacterized protein</fullName>
    </submittedName>
</protein>
<dbReference type="AlphaFoldDB" id="G0ECQ4"/>
<accession>G0ECQ4</accession>
<dbReference type="Proteomes" id="UP000001037">
    <property type="component" value="Chromosome"/>
</dbReference>
<dbReference type="STRING" id="694429.Pyrfu_1770"/>
<dbReference type="OrthoDB" id="19360at2157"/>
<name>G0ECQ4_PYRF1</name>
<sequence length="114" mass="12536">MVLALSYVVEKLAEAAARRASGLRYDIDALGLAGETKRMAEEVIESVAMTLVFERRGLLRCAVCSKGPFTRKGLYLHLTRVHREFIEELVRKELEARLLGKGGGSGGAEHAHRA</sequence>
<dbReference type="KEGG" id="pfm:Pyrfu_1770"/>